<dbReference type="Proteomes" id="UP000192513">
    <property type="component" value="Unassembled WGS sequence"/>
</dbReference>
<keyword evidence="1" id="KW-0805">Transcription regulation</keyword>
<dbReference type="AlphaFoldDB" id="A0A1X0IF48"/>
<accession>A0A1X0IF48</accession>
<name>A0A1X0IF48_9MYCO</name>
<organism evidence="6 7">
    <name type="scientific">Mycobacterium paraseoulense</name>
    <dbReference type="NCBI Taxonomy" id="590652"/>
    <lineage>
        <taxon>Bacteria</taxon>
        <taxon>Bacillati</taxon>
        <taxon>Actinomycetota</taxon>
        <taxon>Actinomycetes</taxon>
        <taxon>Mycobacteriales</taxon>
        <taxon>Mycobacteriaceae</taxon>
        <taxon>Mycobacterium</taxon>
    </lineage>
</organism>
<dbReference type="Pfam" id="PF22381">
    <property type="entry name" value="Staph_reg_Sar_Rot"/>
    <property type="match status" value="1"/>
</dbReference>
<dbReference type="SUPFAM" id="SSF46785">
    <property type="entry name" value="Winged helix' DNA-binding domain"/>
    <property type="match status" value="1"/>
</dbReference>
<protein>
    <recommendedName>
        <fullName evidence="5">Transcriptional regulator SarA/SarZ/Rot-like helix-turn-helix domain-containing protein</fullName>
    </recommendedName>
</protein>
<keyword evidence="3" id="KW-0804">Transcription</keyword>
<keyword evidence="2" id="KW-0238">DNA-binding</keyword>
<proteinExistence type="predicted"/>
<dbReference type="GO" id="GO:0003677">
    <property type="term" value="F:DNA binding"/>
    <property type="evidence" value="ECO:0007669"/>
    <property type="project" value="UniProtKB-KW"/>
</dbReference>
<reference evidence="6 7" key="1">
    <citation type="submission" date="2017-02" db="EMBL/GenBank/DDBJ databases">
        <title>The new phylogeny of genus Mycobacterium.</title>
        <authorList>
            <person name="Tortoli E."/>
            <person name="Trovato A."/>
            <person name="Cirillo D.M."/>
        </authorList>
    </citation>
    <scope>NUCLEOTIDE SEQUENCE [LARGE SCALE GENOMIC DNA]</scope>
    <source>
        <strain evidence="6 7">DSM 45000</strain>
    </source>
</reference>
<evidence type="ECO:0000313" key="6">
    <source>
        <dbReference type="EMBL" id="ORB45515.1"/>
    </source>
</evidence>
<dbReference type="STRING" id="590652.BST39_04715"/>
<gene>
    <name evidence="6" type="ORF">BST39_04715</name>
</gene>
<evidence type="ECO:0000313" key="7">
    <source>
        <dbReference type="Proteomes" id="UP000192513"/>
    </source>
</evidence>
<feature type="domain" description="Transcriptional regulator SarA/SarZ/Rot-like helix-turn-helix" evidence="5">
    <location>
        <begin position="7"/>
        <end position="48"/>
    </location>
</feature>
<sequence>MGARPDMDTGTITPVVKRLEAAGMVTRQRDRNDERRVLVDLTGRSRALEAEVRSDRVCLQVVTTDDEGFPRDQCASSRLHFSEPSAQQAQRRFRPTVAGATTRRAGQVRAGEAEPGADAKLPSSGRNRALLHLLTSGRDPQCDSAIVAAPVRAGRLSRRYEAAAQYCRRVSHRR</sequence>
<keyword evidence="7" id="KW-1185">Reference proteome</keyword>
<dbReference type="InterPro" id="IPR036390">
    <property type="entry name" value="WH_DNA-bd_sf"/>
</dbReference>
<dbReference type="InterPro" id="IPR055166">
    <property type="entry name" value="Transc_reg_Sar_Rot_HTH"/>
</dbReference>
<evidence type="ECO:0000256" key="3">
    <source>
        <dbReference type="ARBA" id="ARBA00023163"/>
    </source>
</evidence>
<evidence type="ECO:0000256" key="2">
    <source>
        <dbReference type="ARBA" id="ARBA00023125"/>
    </source>
</evidence>
<evidence type="ECO:0000256" key="4">
    <source>
        <dbReference type="SAM" id="MobiDB-lite"/>
    </source>
</evidence>
<evidence type="ECO:0000256" key="1">
    <source>
        <dbReference type="ARBA" id="ARBA00023015"/>
    </source>
</evidence>
<dbReference type="InterPro" id="IPR036388">
    <property type="entry name" value="WH-like_DNA-bd_sf"/>
</dbReference>
<evidence type="ECO:0000259" key="5">
    <source>
        <dbReference type="Pfam" id="PF22381"/>
    </source>
</evidence>
<comment type="caution">
    <text evidence="6">The sequence shown here is derived from an EMBL/GenBank/DDBJ whole genome shotgun (WGS) entry which is preliminary data.</text>
</comment>
<dbReference type="EMBL" id="MVIE01000004">
    <property type="protein sequence ID" value="ORB45515.1"/>
    <property type="molecule type" value="Genomic_DNA"/>
</dbReference>
<dbReference type="Gene3D" id="1.10.10.10">
    <property type="entry name" value="Winged helix-like DNA-binding domain superfamily/Winged helix DNA-binding domain"/>
    <property type="match status" value="1"/>
</dbReference>
<feature type="region of interest" description="Disordered" evidence="4">
    <location>
        <begin position="84"/>
        <end position="124"/>
    </location>
</feature>